<dbReference type="Proteomes" id="UP000050795">
    <property type="component" value="Unassembled WGS sequence"/>
</dbReference>
<evidence type="ECO:0000313" key="2">
    <source>
        <dbReference type="WBParaSite" id="TREG1_101180.1"/>
    </source>
</evidence>
<evidence type="ECO:0008006" key="3">
    <source>
        <dbReference type="Google" id="ProtNLM"/>
    </source>
</evidence>
<dbReference type="PANTHER" id="PTHR19446">
    <property type="entry name" value="REVERSE TRANSCRIPTASES"/>
    <property type="match status" value="1"/>
</dbReference>
<proteinExistence type="predicted"/>
<name>A0AA85INS7_TRIRE</name>
<reference evidence="1" key="1">
    <citation type="submission" date="2022-06" db="EMBL/GenBank/DDBJ databases">
        <authorList>
            <person name="Berger JAMES D."/>
            <person name="Berger JAMES D."/>
        </authorList>
    </citation>
    <scope>NUCLEOTIDE SEQUENCE [LARGE SCALE GENOMIC DNA]</scope>
</reference>
<dbReference type="AlphaFoldDB" id="A0AA85INS7"/>
<protein>
    <recommendedName>
        <fullName evidence="3">Reverse transcriptase domain-containing protein</fullName>
    </recommendedName>
</protein>
<keyword evidence="1" id="KW-1185">Reference proteome</keyword>
<dbReference type="WBParaSite" id="TREG1_101180.1">
    <property type="protein sequence ID" value="TREG1_101180.1"/>
    <property type="gene ID" value="TREG1_101180"/>
</dbReference>
<evidence type="ECO:0000313" key="1">
    <source>
        <dbReference type="Proteomes" id="UP000050795"/>
    </source>
</evidence>
<organism evidence="1 2">
    <name type="scientific">Trichobilharzia regenti</name>
    <name type="common">Nasal bird schistosome</name>
    <dbReference type="NCBI Taxonomy" id="157069"/>
    <lineage>
        <taxon>Eukaryota</taxon>
        <taxon>Metazoa</taxon>
        <taxon>Spiralia</taxon>
        <taxon>Lophotrochozoa</taxon>
        <taxon>Platyhelminthes</taxon>
        <taxon>Trematoda</taxon>
        <taxon>Digenea</taxon>
        <taxon>Strigeidida</taxon>
        <taxon>Schistosomatoidea</taxon>
        <taxon>Schistosomatidae</taxon>
        <taxon>Trichobilharzia</taxon>
    </lineage>
</organism>
<accession>A0AA85INS7</accession>
<sequence length="187" mass="20694">MEKASRIGNTRKLFRLIRETGGRRQIISGTISEKNGTIISSQDRRLDRWKEHYEEQFNLPTATLNLPSIQHLPEWDIDTGPPSLTEVTKAVTNLKLGKAEGPDGMTPEVFKYGGDSLLSGLTEVLGSVWESEEVPSGWCKSLIIPICKEGDKSSCDNHRGISLTNIVSKVLGSIIMRRLSGARESQT</sequence>
<reference evidence="2" key="2">
    <citation type="submission" date="2023-11" db="UniProtKB">
        <authorList>
            <consortium name="WormBaseParasite"/>
        </authorList>
    </citation>
    <scope>IDENTIFICATION</scope>
</reference>